<protein>
    <submittedName>
        <fullName evidence="1">Uncharacterized protein</fullName>
    </submittedName>
</protein>
<evidence type="ECO:0000313" key="1">
    <source>
        <dbReference type="EMBL" id="MCI2230317.1"/>
    </source>
</evidence>
<name>A0A9X1VSQ3_9FLAO</name>
<organism evidence="1 2">
    <name type="scientific">Polaribacter marinus</name>
    <dbReference type="NCBI Taxonomy" id="2916838"/>
    <lineage>
        <taxon>Bacteria</taxon>
        <taxon>Pseudomonadati</taxon>
        <taxon>Bacteroidota</taxon>
        <taxon>Flavobacteriia</taxon>
        <taxon>Flavobacteriales</taxon>
        <taxon>Flavobacteriaceae</taxon>
    </lineage>
</organism>
<dbReference type="Proteomes" id="UP001139369">
    <property type="component" value="Unassembled WGS sequence"/>
</dbReference>
<dbReference type="GO" id="GO:0003676">
    <property type="term" value="F:nucleic acid binding"/>
    <property type="evidence" value="ECO:0007669"/>
    <property type="project" value="InterPro"/>
</dbReference>
<reference evidence="1" key="1">
    <citation type="submission" date="2022-02" db="EMBL/GenBank/DDBJ databases">
        <title>Polaribacter sp. MSW13, isolated from seawater.</title>
        <authorList>
            <person name="Kristyanto S."/>
            <person name="Jung J."/>
            <person name="Jeon C.O."/>
        </authorList>
    </citation>
    <scope>NUCLEOTIDE SEQUENCE</scope>
    <source>
        <strain evidence="1">MSW13</strain>
    </source>
</reference>
<dbReference type="AlphaFoldDB" id="A0A9X1VSQ3"/>
<gene>
    <name evidence="1" type="ORF">MC378_14150</name>
</gene>
<dbReference type="Gene3D" id="3.30.420.10">
    <property type="entry name" value="Ribonuclease H-like superfamily/Ribonuclease H"/>
    <property type="match status" value="1"/>
</dbReference>
<sequence>MSQEIKSHKSGLTMALFPNALGFGFAIMKDALTVEIAQTVAIKPRPISNAKVMKKIREKIAYYEPDTIVIEDYQKSRKSKRISKLLKELTQFCKERNINFYTYSRKDIRFVFSNFNAHTKYEIAKAISENIDSMKDRLVEKRKCYEGEAYVTGSFDAVSLGITHFYMTD</sequence>
<evidence type="ECO:0000313" key="2">
    <source>
        <dbReference type="Proteomes" id="UP001139369"/>
    </source>
</evidence>
<dbReference type="RefSeq" id="WP_242179427.1">
    <property type="nucleotide sequence ID" value="NZ_JAKQYM010000015.1"/>
</dbReference>
<comment type="caution">
    <text evidence="1">The sequence shown here is derived from an EMBL/GenBank/DDBJ whole genome shotgun (WGS) entry which is preliminary data.</text>
</comment>
<dbReference type="EMBL" id="JAKQYM010000015">
    <property type="protein sequence ID" value="MCI2230317.1"/>
    <property type="molecule type" value="Genomic_DNA"/>
</dbReference>
<proteinExistence type="predicted"/>
<dbReference type="InterPro" id="IPR036397">
    <property type="entry name" value="RNaseH_sf"/>
</dbReference>
<accession>A0A9X1VSQ3</accession>
<keyword evidence="2" id="KW-1185">Reference proteome</keyword>